<proteinExistence type="predicted"/>
<evidence type="ECO:0000313" key="1">
    <source>
        <dbReference type="EMBL" id="KAK7020619.1"/>
    </source>
</evidence>
<dbReference type="EMBL" id="JAYKXP010000185">
    <property type="protein sequence ID" value="KAK7020619.1"/>
    <property type="molecule type" value="Genomic_DNA"/>
</dbReference>
<reference evidence="1 2" key="1">
    <citation type="submission" date="2024-01" db="EMBL/GenBank/DDBJ databases">
        <title>A draft genome for a cacao thread blight-causing isolate of Paramarasmius palmivorus.</title>
        <authorList>
            <person name="Baruah I.K."/>
            <person name="Bukari Y."/>
            <person name="Amoako-Attah I."/>
            <person name="Meinhardt L.W."/>
            <person name="Bailey B.A."/>
            <person name="Cohen S.P."/>
        </authorList>
    </citation>
    <scope>NUCLEOTIDE SEQUENCE [LARGE SCALE GENOMIC DNA]</scope>
    <source>
        <strain evidence="1 2">GH-12</strain>
    </source>
</reference>
<comment type="caution">
    <text evidence="1">The sequence shown here is derived from an EMBL/GenBank/DDBJ whole genome shotgun (WGS) entry which is preliminary data.</text>
</comment>
<accession>A0AAW0B4D0</accession>
<gene>
    <name evidence="1" type="ORF">VNI00_017703</name>
</gene>
<protein>
    <submittedName>
        <fullName evidence="1">Uncharacterized protein</fullName>
    </submittedName>
</protein>
<name>A0AAW0B4D0_9AGAR</name>
<dbReference type="Proteomes" id="UP001383192">
    <property type="component" value="Unassembled WGS sequence"/>
</dbReference>
<keyword evidence="2" id="KW-1185">Reference proteome</keyword>
<sequence>MLKQLCSHVFEGAALRSIVFSGPVLYNPKKQIITSGSIQIAVTRVFPSTRVYSHGSMPSVICRHITITSTSFIEAIGCTPDDFEDSKIQMWIPESTLTQHIPEVLGLPSRLALTPHKRKKIGSSSNKQLATVIISDSEDKKPDLSNTIINSDTDDDIIYLYTQLQNGHRLNCIGTVEIN</sequence>
<organism evidence="1 2">
    <name type="scientific">Paramarasmius palmivorus</name>
    <dbReference type="NCBI Taxonomy" id="297713"/>
    <lineage>
        <taxon>Eukaryota</taxon>
        <taxon>Fungi</taxon>
        <taxon>Dikarya</taxon>
        <taxon>Basidiomycota</taxon>
        <taxon>Agaricomycotina</taxon>
        <taxon>Agaricomycetes</taxon>
        <taxon>Agaricomycetidae</taxon>
        <taxon>Agaricales</taxon>
        <taxon>Marasmiineae</taxon>
        <taxon>Marasmiaceae</taxon>
        <taxon>Paramarasmius</taxon>
    </lineage>
</organism>
<dbReference type="AlphaFoldDB" id="A0AAW0B4D0"/>
<evidence type="ECO:0000313" key="2">
    <source>
        <dbReference type="Proteomes" id="UP001383192"/>
    </source>
</evidence>